<dbReference type="PROSITE" id="PS00344">
    <property type="entry name" value="GATA_ZN_FINGER_1"/>
    <property type="match status" value="1"/>
</dbReference>
<feature type="compositionally biased region" description="Basic and acidic residues" evidence="5">
    <location>
        <begin position="426"/>
        <end position="439"/>
    </location>
</feature>
<organism evidence="7 8">
    <name type="scientific">Chlorella sorokiniana</name>
    <name type="common">Freshwater green alga</name>
    <dbReference type="NCBI Taxonomy" id="3076"/>
    <lineage>
        <taxon>Eukaryota</taxon>
        <taxon>Viridiplantae</taxon>
        <taxon>Chlorophyta</taxon>
        <taxon>core chlorophytes</taxon>
        <taxon>Trebouxiophyceae</taxon>
        <taxon>Chlorellales</taxon>
        <taxon>Chlorellaceae</taxon>
        <taxon>Chlorella clade</taxon>
        <taxon>Chlorella</taxon>
    </lineage>
</organism>
<dbReference type="InterPro" id="IPR039699">
    <property type="entry name" value="Ribosomal_uL30"/>
</dbReference>
<evidence type="ECO:0000256" key="3">
    <source>
        <dbReference type="ARBA" id="ARBA00023274"/>
    </source>
</evidence>
<evidence type="ECO:0000256" key="2">
    <source>
        <dbReference type="ARBA" id="ARBA00022980"/>
    </source>
</evidence>
<gene>
    <name evidence="7" type="ORF">C2E21_9059</name>
</gene>
<dbReference type="FunFam" id="3.30.1390.20:FF:000002">
    <property type="entry name" value="60S ribosomal protein L7"/>
    <property type="match status" value="1"/>
</dbReference>
<dbReference type="InterPro" id="IPR005998">
    <property type="entry name" value="Ribosomal_uL30_euk"/>
</dbReference>
<dbReference type="Proteomes" id="UP000239899">
    <property type="component" value="Unassembled WGS sequence"/>
</dbReference>
<dbReference type="InterPro" id="IPR035808">
    <property type="entry name" value="Ribosomal_uL30_euk_arc"/>
</dbReference>
<dbReference type="OrthoDB" id="28644at2759"/>
<evidence type="ECO:0000256" key="4">
    <source>
        <dbReference type="PROSITE-ProRule" id="PRU00094"/>
    </source>
</evidence>
<reference evidence="7 8" key="1">
    <citation type="journal article" date="2018" name="Plant J.">
        <title>Genome sequences of Chlorella sorokiniana UTEX 1602 and Micractinium conductrix SAG 241.80: implications to maltose excretion by a green alga.</title>
        <authorList>
            <person name="Arriola M.B."/>
            <person name="Velmurugan N."/>
            <person name="Zhang Y."/>
            <person name="Plunkett M.H."/>
            <person name="Hondzo H."/>
            <person name="Barney B.M."/>
        </authorList>
    </citation>
    <scope>NUCLEOTIDE SEQUENCE [LARGE SCALE GENOMIC DNA]</scope>
    <source>
        <strain evidence="8">UTEX 1602</strain>
    </source>
</reference>
<dbReference type="GO" id="GO:0043565">
    <property type="term" value="F:sequence-specific DNA binding"/>
    <property type="evidence" value="ECO:0007669"/>
    <property type="project" value="InterPro"/>
</dbReference>
<sequence length="709" mass="76703">MAPAPVPESILKKRKRDEDWAAKKAAAAAEAKQKGKAQRKEIFKRAEAYVKEYRAQELDSFRLKREAKAKNGFYVEPEAKLVFVIRIRGVNDIDPKTKKILQLLRLRQINMGVFLKVNKATMNMLQRVEPYVAYGYPNLKTVKELIYKRGFGKVNKQRIPLTDNSVVEQVLGEKGIICVEDLVHEIFTVGPAFKQANNFLWPFKLSSPKGGIDKKRLHYIEGGQAGNRQEYINNLVTSNRHYHPHAPARRLEDAPLKPAPRLPWSRPPAVMTPPEQATPRRGKNTLPRVCVHCGATTTCFWRRAEKGDGYICNACGCKRRRNRLKTSDEAVPAQMALAAPMALAAMMHPQGLLHPAGMPLAPMGLMPRPGMMLPTAAVMQMQQLALRLQQQQQQQQQAAATALARQAQQQQEQQQPQQDQEQQSEEQEKGQEEHTEAKADSGSSTNTNPAPSQAADGQQQRAASAKEEGQPEQAQQQLLQQPKAEQGLPCVVLPAAPPAAALPRMLAPPGLPLMLLQQLLPFRPASAPALMDAAAPAAVGSKRQREDSPPAPQQYGSFAARRRRSTPATDELPAGPPVIAAPQRGRGRGRGRGRIGRPPLSGWGGSHIAAMDDEDLSIAAPLLALAAALDPSCSPPTHPGGDAEAGSSGGASSSDSEGAPQRSASPGALGGRVAAGGRKGTVTNELEALLAAESQVWSIAAALRGEPVS</sequence>
<comment type="similarity">
    <text evidence="1">Belongs to the universal ribosomal protein uL30 family.</text>
</comment>
<accession>A0A2P6TCK3</accession>
<comment type="caution">
    <text evidence="7">The sequence shown here is derived from an EMBL/GenBank/DDBJ whole genome shotgun (WGS) entry which is preliminary data.</text>
</comment>
<dbReference type="AlphaFoldDB" id="A0A2P6TCK3"/>
<dbReference type="InterPro" id="IPR012988">
    <property type="entry name" value="Ribosomal_uL30_N_euk"/>
</dbReference>
<dbReference type="GO" id="GO:0006355">
    <property type="term" value="P:regulation of DNA-templated transcription"/>
    <property type="evidence" value="ECO:0007669"/>
    <property type="project" value="InterPro"/>
</dbReference>
<proteinExistence type="inferred from homology"/>
<dbReference type="GO" id="GO:0003735">
    <property type="term" value="F:structural constituent of ribosome"/>
    <property type="evidence" value="ECO:0007669"/>
    <property type="project" value="TreeGrafter"/>
</dbReference>
<keyword evidence="4" id="KW-0863">Zinc-finger</keyword>
<dbReference type="GO" id="GO:0022625">
    <property type="term" value="C:cytosolic large ribosomal subunit"/>
    <property type="evidence" value="ECO:0007669"/>
    <property type="project" value="TreeGrafter"/>
</dbReference>
<protein>
    <submittedName>
        <fullName evidence="7">60S ribosomal L7-2</fullName>
    </submittedName>
</protein>
<dbReference type="PROSITE" id="PS50114">
    <property type="entry name" value="GATA_ZN_FINGER_2"/>
    <property type="match status" value="1"/>
</dbReference>
<feature type="compositionally biased region" description="Low complexity" evidence="5">
    <location>
        <begin position="640"/>
        <end position="659"/>
    </location>
</feature>
<dbReference type="FunFam" id="3.30.1390.20:FF:000003">
    <property type="entry name" value="60S ribosomal protein L7"/>
    <property type="match status" value="1"/>
</dbReference>
<dbReference type="InterPro" id="IPR016082">
    <property type="entry name" value="Ribosomal_uL30_ferredoxin-like"/>
</dbReference>
<keyword evidence="2" id="KW-0689">Ribosomal protein</keyword>
<evidence type="ECO:0000313" key="8">
    <source>
        <dbReference type="Proteomes" id="UP000239899"/>
    </source>
</evidence>
<dbReference type="InterPro" id="IPR013088">
    <property type="entry name" value="Znf_NHR/GATA"/>
</dbReference>
<dbReference type="STRING" id="3076.A0A2P6TCK3"/>
<dbReference type="EMBL" id="LHPG02000024">
    <property type="protein sequence ID" value="PRW20371.1"/>
    <property type="molecule type" value="Genomic_DNA"/>
</dbReference>
<feature type="region of interest" description="Disordered" evidence="5">
    <location>
        <begin position="633"/>
        <end position="676"/>
    </location>
</feature>
<dbReference type="PANTHER" id="PTHR11524:SF16">
    <property type="entry name" value="LARGE RIBOSOMAL SUBUNIT PROTEIN UL30"/>
    <property type="match status" value="1"/>
</dbReference>
<dbReference type="GO" id="GO:0008270">
    <property type="term" value="F:zinc ion binding"/>
    <property type="evidence" value="ECO:0007669"/>
    <property type="project" value="UniProtKB-KW"/>
</dbReference>
<evidence type="ECO:0000256" key="1">
    <source>
        <dbReference type="ARBA" id="ARBA00007594"/>
    </source>
</evidence>
<dbReference type="InterPro" id="IPR000679">
    <property type="entry name" value="Znf_GATA"/>
</dbReference>
<dbReference type="GO" id="GO:0000463">
    <property type="term" value="P:maturation of LSU-rRNA from tricistronic rRNA transcript (SSU-rRNA, 5.8S rRNA, LSU-rRNA)"/>
    <property type="evidence" value="ECO:0007669"/>
    <property type="project" value="TreeGrafter"/>
</dbReference>
<dbReference type="Pfam" id="PF00320">
    <property type="entry name" value="GATA"/>
    <property type="match status" value="1"/>
</dbReference>
<keyword evidence="3" id="KW-0687">Ribonucleoprotein</keyword>
<dbReference type="NCBIfam" id="TIGR01310">
    <property type="entry name" value="uL30_euk"/>
    <property type="match status" value="1"/>
</dbReference>
<keyword evidence="4" id="KW-0479">Metal-binding</keyword>
<feature type="compositionally biased region" description="Basic residues" evidence="5">
    <location>
        <begin position="585"/>
        <end position="595"/>
    </location>
</feature>
<dbReference type="Gene3D" id="3.30.50.10">
    <property type="entry name" value="Erythroid Transcription Factor GATA-1, subunit A"/>
    <property type="match status" value="1"/>
</dbReference>
<dbReference type="Gene3D" id="3.30.1390.20">
    <property type="entry name" value="Ribosomal protein L30, ferredoxin-like fold domain"/>
    <property type="match status" value="1"/>
</dbReference>
<feature type="domain" description="GATA-type" evidence="6">
    <location>
        <begin position="284"/>
        <end position="316"/>
    </location>
</feature>
<dbReference type="CDD" id="cd01657">
    <property type="entry name" value="Ribosomal_L7_archeal_euk"/>
    <property type="match status" value="1"/>
</dbReference>
<feature type="region of interest" description="Disordered" evidence="5">
    <location>
        <begin position="407"/>
        <end position="479"/>
    </location>
</feature>
<dbReference type="SUPFAM" id="SSF57716">
    <property type="entry name" value="Glucocorticoid receptor-like (DNA-binding domain)"/>
    <property type="match status" value="1"/>
</dbReference>
<evidence type="ECO:0000259" key="6">
    <source>
        <dbReference type="PROSITE" id="PS50114"/>
    </source>
</evidence>
<name>A0A2P6TCK3_CHLSO</name>
<evidence type="ECO:0000313" key="7">
    <source>
        <dbReference type="EMBL" id="PRW20371.1"/>
    </source>
</evidence>
<evidence type="ECO:0000256" key="5">
    <source>
        <dbReference type="SAM" id="MobiDB-lite"/>
    </source>
</evidence>
<dbReference type="SMART" id="SM00401">
    <property type="entry name" value="ZnF_GATA"/>
    <property type="match status" value="1"/>
</dbReference>
<feature type="region of interest" description="Disordered" evidence="5">
    <location>
        <begin position="246"/>
        <end position="282"/>
    </location>
</feature>
<feature type="compositionally biased region" description="Polar residues" evidence="5">
    <location>
        <begin position="441"/>
        <end position="462"/>
    </location>
</feature>
<keyword evidence="8" id="KW-1185">Reference proteome</keyword>
<keyword evidence="4" id="KW-0862">Zinc</keyword>
<dbReference type="Pfam" id="PF08079">
    <property type="entry name" value="Ribosomal_L30_N"/>
    <property type="match status" value="1"/>
</dbReference>
<feature type="compositionally biased region" description="Low complexity" evidence="5">
    <location>
        <begin position="407"/>
        <end position="421"/>
    </location>
</feature>
<dbReference type="SUPFAM" id="SSF55129">
    <property type="entry name" value="Ribosomal protein L30p/L7e"/>
    <property type="match status" value="1"/>
</dbReference>
<dbReference type="InterPro" id="IPR036919">
    <property type="entry name" value="Ribo_uL30_ferredoxin-like_sf"/>
</dbReference>
<dbReference type="PANTHER" id="PTHR11524">
    <property type="entry name" value="60S RIBOSOMAL PROTEIN L7"/>
    <property type="match status" value="1"/>
</dbReference>
<dbReference type="GO" id="GO:0003723">
    <property type="term" value="F:RNA binding"/>
    <property type="evidence" value="ECO:0007669"/>
    <property type="project" value="InterPro"/>
</dbReference>
<feature type="region of interest" description="Disordered" evidence="5">
    <location>
        <begin position="536"/>
        <end position="604"/>
    </location>
</feature>
<dbReference type="CDD" id="cd00202">
    <property type="entry name" value="ZnF_GATA"/>
    <property type="match status" value="1"/>
</dbReference>
<dbReference type="Pfam" id="PF00327">
    <property type="entry name" value="Ribosomal_L30"/>
    <property type="match status" value="1"/>
</dbReference>